<organism evidence="2 3">
    <name type="scientific">Leifsonia stereocauli</name>
    <dbReference type="NCBI Taxonomy" id="3134136"/>
    <lineage>
        <taxon>Bacteria</taxon>
        <taxon>Bacillati</taxon>
        <taxon>Actinomycetota</taxon>
        <taxon>Actinomycetes</taxon>
        <taxon>Micrococcales</taxon>
        <taxon>Microbacteriaceae</taxon>
        <taxon>Leifsonia</taxon>
    </lineage>
</organism>
<keyword evidence="3" id="KW-1185">Reference proteome</keyword>
<name>A0ABU9W334_9MICO</name>
<proteinExistence type="predicted"/>
<evidence type="ECO:0008006" key="4">
    <source>
        <dbReference type="Google" id="ProtNLM"/>
    </source>
</evidence>
<evidence type="ECO:0000256" key="1">
    <source>
        <dbReference type="SAM" id="SignalP"/>
    </source>
</evidence>
<dbReference type="PROSITE" id="PS51257">
    <property type="entry name" value="PROKAR_LIPOPROTEIN"/>
    <property type="match status" value="1"/>
</dbReference>
<sequence>MKSLVAGVAAALLVGTLAGCAPSAESSVPTATAAAPAPRPTPITAAPAVSVPAMPRAAFKADCTVVATDAEVSDAIGGPVVAEPYSGDVMPDWMVQSLGGIRCAWTPADGIGAWVTVIPVAAAGQDIVDDAGDGEPACYGGEFDAGYQDACSFSTTVGEWWYAGVVYTAPDSGIDATDAIDELVADLGTRAAAHAAEVPANLDGAWTDTPDCDALDESVDTTPIGLDLEAVVGNQPEEAGPGFWGAVAATGEQTCYWEESDGVALATTEILPGGWWVIDRQSQDTGAAPVAIDGALRALRVPDADGSASETLYVTDGVNLVTARGTLDAEQLGALAVLVMNGVAG</sequence>
<gene>
    <name evidence="2" type="ORF">WJX64_07510</name>
</gene>
<dbReference type="EMBL" id="JBCLVG010000001">
    <property type="protein sequence ID" value="MEN1946386.1"/>
    <property type="molecule type" value="Genomic_DNA"/>
</dbReference>
<accession>A0ABU9W334</accession>
<feature type="chain" id="PRO_5047142787" description="DUF3558 domain-containing protein" evidence="1">
    <location>
        <begin position="24"/>
        <end position="345"/>
    </location>
</feature>
<evidence type="ECO:0000313" key="2">
    <source>
        <dbReference type="EMBL" id="MEN1946386.1"/>
    </source>
</evidence>
<reference evidence="2 3" key="1">
    <citation type="submission" date="2024-03" db="EMBL/GenBank/DDBJ databases">
        <title>YIM 134122 draft genome.</title>
        <authorList>
            <person name="Zuo S."/>
            <person name="Xiong L."/>
        </authorList>
    </citation>
    <scope>NUCLEOTIDE SEQUENCE [LARGE SCALE GENOMIC DNA]</scope>
    <source>
        <strain evidence="2 3">YIM 134122</strain>
    </source>
</reference>
<comment type="caution">
    <text evidence="2">The sequence shown here is derived from an EMBL/GenBank/DDBJ whole genome shotgun (WGS) entry which is preliminary data.</text>
</comment>
<protein>
    <recommendedName>
        <fullName evidence="4">DUF3558 domain-containing protein</fullName>
    </recommendedName>
</protein>
<feature type="signal peptide" evidence="1">
    <location>
        <begin position="1"/>
        <end position="23"/>
    </location>
</feature>
<dbReference type="Proteomes" id="UP001425155">
    <property type="component" value="Unassembled WGS sequence"/>
</dbReference>
<evidence type="ECO:0000313" key="3">
    <source>
        <dbReference type="Proteomes" id="UP001425155"/>
    </source>
</evidence>
<dbReference type="RefSeq" id="WP_342112831.1">
    <property type="nucleotide sequence ID" value="NZ_JBCAUN010000001.1"/>
</dbReference>
<keyword evidence="1" id="KW-0732">Signal</keyword>